<gene>
    <name evidence="2" type="ORF">COY37_08620</name>
</gene>
<comment type="caution">
    <text evidence="2">The sequence shown here is derived from an EMBL/GenBank/DDBJ whole genome shotgun (WGS) entry which is preliminary data.</text>
</comment>
<evidence type="ECO:0000313" key="3">
    <source>
        <dbReference type="Proteomes" id="UP000230956"/>
    </source>
</evidence>
<evidence type="ECO:0000313" key="2">
    <source>
        <dbReference type="EMBL" id="PIZ36439.1"/>
    </source>
</evidence>
<evidence type="ECO:0000256" key="1">
    <source>
        <dbReference type="SAM" id="Coils"/>
    </source>
</evidence>
<dbReference type="CDD" id="cd14820">
    <property type="entry name" value="TRAX"/>
    <property type="match status" value="1"/>
</dbReference>
<dbReference type="EMBL" id="PFNG01000203">
    <property type="protein sequence ID" value="PIZ36439.1"/>
    <property type="molecule type" value="Genomic_DNA"/>
</dbReference>
<dbReference type="GO" id="GO:0043565">
    <property type="term" value="F:sequence-specific DNA binding"/>
    <property type="evidence" value="ECO:0007669"/>
    <property type="project" value="InterPro"/>
</dbReference>
<accession>A0A2M7T6E1</accession>
<proteinExistence type="predicted"/>
<reference evidence="3" key="1">
    <citation type="submission" date="2017-09" db="EMBL/GenBank/DDBJ databases">
        <title>Depth-based differentiation of microbial function through sediment-hosted aquifers and enrichment of novel symbionts in the deep terrestrial subsurface.</title>
        <authorList>
            <person name="Probst A.J."/>
            <person name="Ladd B."/>
            <person name="Jarett J.K."/>
            <person name="Geller-Mcgrath D.E."/>
            <person name="Sieber C.M.K."/>
            <person name="Emerson J.B."/>
            <person name="Anantharaman K."/>
            <person name="Thomas B.C."/>
            <person name="Malmstrom R."/>
            <person name="Stieglmeier M."/>
            <person name="Klingl A."/>
            <person name="Woyke T."/>
            <person name="Ryan C.M."/>
            <person name="Banfield J.F."/>
        </authorList>
    </citation>
    <scope>NUCLEOTIDE SEQUENCE [LARGE SCALE GENOMIC DNA]</scope>
</reference>
<feature type="coiled-coil region" evidence="1">
    <location>
        <begin position="40"/>
        <end position="67"/>
    </location>
</feature>
<sequence length="211" mass="23868">MELEDIGGKIRASLDAKNKAREIALPKARQVIRSCSVAIRAVHREKYEEATKHLDEAKAHLVEAQNVLKDYPQIYFAGFLQDAEKEYSEGRTTFALVTGAPLPEPDELGIGYPPYLSGLGEAMGELRRHILDIIRRGKLTEGERFLTIMDDVYYFLISFDYPDALTPGLRRITDLARSVMEKTRGDLTTAMRQHDLRNAMDRLEGKLSASR</sequence>
<dbReference type="SUPFAM" id="SSF74784">
    <property type="entry name" value="Translin"/>
    <property type="match status" value="1"/>
</dbReference>
<dbReference type="AlphaFoldDB" id="A0A2M7T6E1"/>
<dbReference type="Gene3D" id="1.20.58.2140">
    <property type="match status" value="1"/>
</dbReference>
<organism evidence="2 3">
    <name type="scientific">Candidatus Aquicultor secundus</name>
    <dbReference type="NCBI Taxonomy" id="1973895"/>
    <lineage>
        <taxon>Bacteria</taxon>
        <taxon>Bacillati</taxon>
        <taxon>Actinomycetota</taxon>
        <taxon>Candidatus Aquicultoria</taxon>
        <taxon>Candidatus Aquicultorales</taxon>
        <taxon>Candidatus Aquicultoraceae</taxon>
        <taxon>Candidatus Aquicultor</taxon>
    </lineage>
</organism>
<keyword evidence="1" id="KW-0175">Coiled coil</keyword>
<dbReference type="RefSeq" id="WP_287007131.1">
    <property type="nucleotide sequence ID" value="NZ_PFKS01000105.1"/>
</dbReference>
<dbReference type="Proteomes" id="UP000230956">
    <property type="component" value="Unassembled WGS sequence"/>
</dbReference>
<dbReference type="InterPro" id="IPR036081">
    <property type="entry name" value="Translin_sf"/>
</dbReference>
<protein>
    <submittedName>
        <fullName evidence="2">Haloacid dehalogenase</fullName>
    </submittedName>
</protein>
<name>A0A2M7T6E1_9ACTN</name>